<accession>A0A9P6B630</accession>
<gene>
    <name evidence="1" type="ORF">BS47DRAFT_1389848</name>
</gene>
<dbReference type="OrthoDB" id="3213671at2759"/>
<dbReference type="Proteomes" id="UP000886523">
    <property type="component" value="Unassembled WGS sequence"/>
</dbReference>
<comment type="caution">
    <text evidence="1">The sequence shown here is derived from an EMBL/GenBank/DDBJ whole genome shotgun (WGS) entry which is preliminary data.</text>
</comment>
<sequence>MPAEYACLEAVQAGGKCRPALCPVLPVYHHYHHHPHHLDSVLILFRRRPSVTALKYEQDPSGPHHSQLHTQLMVQTRPLDSLPHIVIGSFPPFALFRCCLSALEITILHLVDARKSRERSMEGLNITMTSTAFVARLEGWREYTQRPLVRETDAFTSVRGHCREAGPPKQSVGVRDLGLAAAIHLVLPYTIRNRMANLVRSKPGSDWTLNELDSCHITLNQVDPLTFFGVPVGETIFAVALGGTVTTFRYWLIKDC</sequence>
<protein>
    <submittedName>
        <fullName evidence="1">Uncharacterized protein</fullName>
    </submittedName>
</protein>
<dbReference type="AlphaFoldDB" id="A0A9P6B630"/>
<evidence type="ECO:0000313" key="1">
    <source>
        <dbReference type="EMBL" id="KAF9517590.1"/>
    </source>
</evidence>
<keyword evidence="2" id="KW-1185">Reference proteome</keyword>
<dbReference type="EMBL" id="MU128931">
    <property type="protein sequence ID" value="KAF9517590.1"/>
    <property type="molecule type" value="Genomic_DNA"/>
</dbReference>
<proteinExistence type="predicted"/>
<organism evidence="1 2">
    <name type="scientific">Hydnum rufescens UP504</name>
    <dbReference type="NCBI Taxonomy" id="1448309"/>
    <lineage>
        <taxon>Eukaryota</taxon>
        <taxon>Fungi</taxon>
        <taxon>Dikarya</taxon>
        <taxon>Basidiomycota</taxon>
        <taxon>Agaricomycotina</taxon>
        <taxon>Agaricomycetes</taxon>
        <taxon>Cantharellales</taxon>
        <taxon>Hydnaceae</taxon>
        <taxon>Hydnum</taxon>
    </lineage>
</organism>
<name>A0A9P6B630_9AGAM</name>
<evidence type="ECO:0000313" key="2">
    <source>
        <dbReference type="Proteomes" id="UP000886523"/>
    </source>
</evidence>
<reference evidence="1" key="1">
    <citation type="journal article" date="2020" name="Nat. Commun.">
        <title>Large-scale genome sequencing of mycorrhizal fungi provides insights into the early evolution of symbiotic traits.</title>
        <authorList>
            <person name="Miyauchi S."/>
            <person name="Kiss E."/>
            <person name="Kuo A."/>
            <person name="Drula E."/>
            <person name="Kohler A."/>
            <person name="Sanchez-Garcia M."/>
            <person name="Morin E."/>
            <person name="Andreopoulos B."/>
            <person name="Barry K.W."/>
            <person name="Bonito G."/>
            <person name="Buee M."/>
            <person name="Carver A."/>
            <person name="Chen C."/>
            <person name="Cichocki N."/>
            <person name="Clum A."/>
            <person name="Culley D."/>
            <person name="Crous P.W."/>
            <person name="Fauchery L."/>
            <person name="Girlanda M."/>
            <person name="Hayes R.D."/>
            <person name="Keri Z."/>
            <person name="LaButti K."/>
            <person name="Lipzen A."/>
            <person name="Lombard V."/>
            <person name="Magnuson J."/>
            <person name="Maillard F."/>
            <person name="Murat C."/>
            <person name="Nolan M."/>
            <person name="Ohm R.A."/>
            <person name="Pangilinan J."/>
            <person name="Pereira M.F."/>
            <person name="Perotto S."/>
            <person name="Peter M."/>
            <person name="Pfister S."/>
            <person name="Riley R."/>
            <person name="Sitrit Y."/>
            <person name="Stielow J.B."/>
            <person name="Szollosi G."/>
            <person name="Zifcakova L."/>
            <person name="Stursova M."/>
            <person name="Spatafora J.W."/>
            <person name="Tedersoo L."/>
            <person name="Vaario L.M."/>
            <person name="Yamada A."/>
            <person name="Yan M."/>
            <person name="Wang P."/>
            <person name="Xu J."/>
            <person name="Bruns T."/>
            <person name="Baldrian P."/>
            <person name="Vilgalys R."/>
            <person name="Dunand C."/>
            <person name="Henrissat B."/>
            <person name="Grigoriev I.V."/>
            <person name="Hibbett D."/>
            <person name="Nagy L.G."/>
            <person name="Martin F.M."/>
        </authorList>
    </citation>
    <scope>NUCLEOTIDE SEQUENCE</scope>
    <source>
        <strain evidence="1">UP504</strain>
    </source>
</reference>